<dbReference type="GO" id="GO:0006302">
    <property type="term" value="P:double-strand break repair"/>
    <property type="evidence" value="ECO:0007669"/>
    <property type="project" value="InterPro"/>
</dbReference>
<evidence type="ECO:0000313" key="4">
    <source>
        <dbReference type="EMBL" id="KKQ34761.1"/>
    </source>
</evidence>
<dbReference type="Gene3D" id="3.40.50.300">
    <property type="entry name" value="P-loop containing nucleotide triphosphate hydrolases"/>
    <property type="match status" value="2"/>
</dbReference>
<comment type="caution">
    <text evidence="4">The sequence shown here is derived from an EMBL/GenBank/DDBJ whole genome shotgun (WGS) entry which is preliminary data.</text>
</comment>
<dbReference type="EMBL" id="LBTH01000048">
    <property type="protein sequence ID" value="KKQ34761.1"/>
    <property type="molecule type" value="Genomic_DNA"/>
</dbReference>
<dbReference type="InterPro" id="IPR027417">
    <property type="entry name" value="P-loop_NTPase"/>
</dbReference>
<dbReference type="Pfam" id="PF13476">
    <property type="entry name" value="AAA_23"/>
    <property type="match status" value="1"/>
</dbReference>
<dbReference type="PANTHER" id="PTHR41259">
    <property type="entry name" value="DOUBLE-STRAND BREAK REPAIR RAD50 ATPASE, PUTATIVE-RELATED"/>
    <property type="match status" value="1"/>
</dbReference>
<evidence type="ECO:0000313" key="5">
    <source>
        <dbReference type="Proteomes" id="UP000034852"/>
    </source>
</evidence>
<reference evidence="4 5" key="1">
    <citation type="journal article" date="2015" name="Nature">
        <title>rRNA introns, odd ribosomes, and small enigmatic genomes across a large radiation of phyla.</title>
        <authorList>
            <person name="Brown C.T."/>
            <person name="Hug L.A."/>
            <person name="Thomas B.C."/>
            <person name="Sharon I."/>
            <person name="Castelle C.J."/>
            <person name="Singh A."/>
            <person name="Wilkins M.J."/>
            <person name="Williams K.H."/>
            <person name="Banfield J.F."/>
        </authorList>
    </citation>
    <scope>NUCLEOTIDE SEQUENCE [LARGE SCALE GENOMIC DNA]</scope>
</reference>
<sequence>MQITELKLKNFKKFQEFSLGLKPGINVVYGENEKGKSTLLSAIITALYVDPSTRSKVILDRIQSWKGGGILELSMQLIQDGNSYEIKKDFSNRTAVFANLKTGKKIEDVKMIEETIAKLTMIPTAEIYRSTALVRQKEMARVETSADLRKTIQDALTGTEDANVDSVNKKVDSMINDLTVGLNRPAKNPGRIKTLQDKIMLLEQEYTQKKQSWEKLIKAKETGKASTDNLGEIDRQIEILEKLMENQKKNEDAQKDLKQVDGQIRELERLIMKTDRLSSEITRVEAKLQQYKSLNMEKLEQDIVELANLEGQIKTKERLIENTNSSAKYGAGGKKQSSGSPKLLFPAGLTLIILSVLGLVLVDTYFLALLVVGLAMVVYSSYLSKSSGGLLAGSGEEKARLAEIEASLARDKASTAALLAKYRSANRQELYMKKLRLVAIIEEKNKLEAEIRGVLSGKSIEEIKEKQLEFMTKKKQIEQVEMSEEVRRSQMGPQEYLSKRRELDSLRIKKRTIERQQVESEVRVEDSEVNYDTMVNIDEQLESSKNELEESKFDLNVLELIKEALASSTLDLSAKFGQAVIETMKQELPLITNGRYQDVKVDNDFGIKVFSQEKNDWVDPSESLSAGTIDQIFFLYRLALLKSIERGGKDANSTHGANTPILLDDPFVTFDGPRLEETRKILQREAEERQIILFTHNKEYKGWGNFIEI</sequence>
<dbReference type="InterPro" id="IPR038729">
    <property type="entry name" value="Rad50/SbcC_AAA"/>
</dbReference>
<protein>
    <submittedName>
        <fullName evidence="4">Lantibiotic protection ABC superfamily ATP binding cassette transporter</fullName>
    </submittedName>
</protein>
<proteinExistence type="predicted"/>
<feature type="domain" description="Rad50/SbcC-type AAA" evidence="3">
    <location>
        <begin position="5"/>
        <end position="264"/>
    </location>
</feature>
<keyword evidence="2" id="KW-1133">Transmembrane helix</keyword>
<name>A0A0G0K298_9BACT</name>
<feature type="coiled-coil region" evidence="1">
    <location>
        <begin position="192"/>
        <end position="326"/>
    </location>
</feature>
<feature type="transmembrane region" description="Helical" evidence="2">
    <location>
        <begin position="343"/>
        <end position="360"/>
    </location>
</feature>
<feature type="transmembrane region" description="Helical" evidence="2">
    <location>
        <begin position="366"/>
        <end position="384"/>
    </location>
</feature>
<dbReference type="PANTHER" id="PTHR41259:SF1">
    <property type="entry name" value="DOUBLE-STRAND BREAK REPAIR RAD50 ATPASE, PUTATIVE-RELATED"/>
    <property type="match status" value="1"/>
</dbReference>
<gene>
    <name evidence="4" type="ORF">US52_C0048G0004</name>
</gene>
<dbReference type="AlphaFoldDB" id="A0A0G0K298"/>
<evidence type="ECO:0000256" key="2">
    <source>
        <dbReference type="SAM" id="Phobius"/>
    </source>
</evidence>
<keyword evidence="1" id="KW-0175">Coiled coil</keyword>
<keyword evidence="2" id="KW-0812">Transmembrane</keyword>
<dbReference type="Proteomes" id="UP000034852">
    <property type="component" value="Unassembled WGS sequence"/>
</dbReference>
<evidence type="ECO:0000256" key="1">
    <source>
        <dbReference type="SAM" id="Coils"/>
    </source>
</evidence>
<accession>A0A0G0K298</accession>
<keyword evidence="2" id="KW-0472">Membrane</keyword>
<evidence type="ECO:0000259" key="3">
    <source>
        <dbReference type="Pfam" id="PF13476"/>
    </source>
</evidence>
<organism evidence="4 5">
    <name type="scientific">candidate division WS6 bacterium GW2011_GWA2_37_6</name>
    <dbReference type="NCBI Taxonomy" id="1619087"/>
    <lineage>
        <taxon>Bacteria</taxon>
        <taxon>Candidatus Dojkabacteria</taxon>
    </lineage>
</organism>
<dbReference type="GO" id="GO:0016887">
    <property type="term" value="F:ATP hydrolysis activity"/>
    <property type="evidence" value="ECO:0007669"/>
    <property type="project" value="InterPro"/>
</dbReference>
<dbReference type="SUPFAM" id="SSF52540">
    <property type="entry name" value="P-loop containing nucleoside triphosphate hydrolases"/>
    <property type="match status" value="1"/>
</dbReference>